<dbReference type="Proteomes" id="UP000193642">
    <property type="component" value="Unassembled WGS sequence"/>
</dbReference>
<dbReference type="InterPro" id="IPR002132">
    <property type="entry name" value="Ribosomal_uL5"/>
</dbReference>
<gene>
    <name evidence="5" type="ORF">BCR33DRAFT_711724</name>
</gene>
<evidence type="ECO:0000256" key="2">
    <source>
        <dbReference type="ARBA" id="ARBA00022980"/>
    </source>
</evidence>
<evidence type="ECO:0000259" key="4">
    <source>
        <dbReference type="Pfam" id="PF00673"/>
    </source>
</evidence>
<keyword evidence="6" id="KW-1185">Reference proteome</keyword>
<evidence type="ECO:0000313" key="5">
    <source>
        <dbReference type="EMBL" id="ORY52401.1"/>
    </source>
</evidence>
<dbReference type="InterPro" id="IPR022803">
    <property type="entry name" value="Ribosomal_uL5_dom_sf"/>
</dbReference>
<dbReference type="AlphaFoldDB" id="A0A1Y2CZF0"/>
<dbReference type="GO" id="GO:1990904">
    <property type="term" value="C:ribonucleoprotein complex"/>
    <property type="evidence" value="ECO:0007669"/>
    <property type="project" value="UniProtKB-KW"/>
</dbReference>
<organism evidence="5 6">
    <name type="scientific">Rhizoclosmatium globosum</name>
    <dbReference type="NCBI Taxonomy" id="329046"/>
    <lineage>
        <taxon>Eukaryota</taxon>
        <taxon>Fungi</taxon>
        <taxon>Fungi incertae sedis</taxon>
        <taxon>Chytridiomycota</taxon>
        <taxon>Chytridiomycota incertae sedis</taxon>
        <taxon>Chytridiomycetes</taxon>
        <taxon>Chytridiales</taxon>
        <taxon>Chytriomycetaceae</taxon>
        <taxon>Rhizoclosmatium</taxon>
    </lineage>
</organism>
<dbReference type="EMBL" id="MCGO01000003">
    <property type="protein sequence ID" value="ORY52401.1"/>
    <property type="molecule type" value="Genomic_DNA"/>
</dbReference>
<comment type="similarity">
    <text evidence="1">Belongs to the universal ribosomal protein uL5 family.</text>
</comment>
<name>A0A1Y2CZF0_9FUNG</name>
<dbReference type="Gene3D" id="3.30.1440.10">
    <property type="match status" value="1"/>
</dbReference>
<dbReference type="SUPFAM" id="SSF55282">
    <property type="entry name" value="RL5-like"/>
    <property type="match status" value="1"/>
</dbReference>
<evidence type="ECO:0000256" key="3">
    <source>
        <dbReference type="ARBA" id="ARBA00023274"/>
    </source>
</evidence>
<comment type="caution">
    <text evidence="5">The sequence shown here is derived from an EMBL/GenBank/DDBJ whole genome shotgun (WGS) entry which is preliminary data.</text>
</comment>
<dbReference type="Pfam" id="PF00673">
    <property type="entry name" value="Ribosomal_L5_C"/>
    <property type="match status" value="1"/>
</dbReference>
<reference evidence="5 6" key="1">
    <citation type="submission" date="2016-07" db="EMBL/GenBank/DDBJ databases">
        <title>Pervasive Adenine N6-methylation of Active Genes in Fungi.</title>
        <authorList>
            <consortium name="DOE Joint Genome Institute"/>
            <person name="Mondo S.J."/>
            <person name="Dannebaum R.O."/>
            <person name="Kuo R.C."/>
            <person name="Labutti K."/>
            <person name="Haridas S."/>
            <person name="Kuo A."/>
            <person name="Salamov A."/>
            <person name="Ahrendt S.R."/>
            <person name="Lipzen A."/>
            <person name="Sullivan W."/>
            <person name="Andreopoulos W.B."/>
            <person name="Clum A."/>
            <person name="Lindquist E."/>
            <person name="Daum C."/>
            <person name="Ramamoorthy G.K."/>
            <person name="Gryganskyi A."/>
            <person name="Culley D."/>
            <person name="Magnuson J.K."/>
            <person name="James T.Y."/>
            <person name="O'Malley M.A."/>
            <person name="Stajich J.E."/>
            <person name="Spatafora J.W."/>
            <person name="Visel A."/>
            <person name="Grigoriev I.V."/>
        </authorList>
    </citation>
    <scope>NUCLEOTIDE SEQUENCE [LARGE SCALE GENOMIC DNA]</scope>
    <source>
        <strain evidence="5 6">JEL800</strain>
    </source>
</reference>
<dbReference type="GO" id="GO:0005840">
    <property type="term" value="C:ribosome"/>
    <property type="evidence" value="ECO:0007669"/>
    <property type="project" value="UniProtKB-KW"/>
</dbReference>
<sequence length="377" mass="41884">MFVRRLATSVPKTATPSGDFASVSSIDPLAPVARARLEEHHFSSLADDLLVLAYTHKSPLAPSAAEFEAAKKKAEALRLDEKRLSLTKLFQTPLAKLPTRPLDSPFPVTNLLSLKAARYDMYHANMAGGRMRRRLSNIIDYTTITDSQYSKLDRMKIKEVREFHRGFEKNFSPRIDHLPAIRKVVLKIWDEKAVNNKQILLPALLSLEAISGTRAEPLYATIKDATKVIRVGMPLGAQVTLHPPQAHEFLDKCTQTLLPRLREWPGISPLCSKRGKSTGIIGFKIPVGSVGAFPDIEPHFDLYPQLFEINVEIHTTAGTDKGAVALLSGFQMPFRTREEVVAELKAGEEARKAGIVEDPYAKFKKKEEAAAAKGKKK</sequence>
<keyword evidence="3" id="KW-0687">Ribonucleoprotein</keyword>
<dbReference type="GO" id="GO:0003735">
    <property type="term" value="F:structural constituent of ribosome"/>
    <property type="evidence" value="ECO:0007669"/>
    <property type="project" value="InterPro"/>
</dbReference>
<dbReference type="InterPro" id="IPR031309">
    <property type="entry name" value="Ribosomal_uL5_C"/>
</dbReference>
<evidence type="ECO:0000313" key="6">
    <source>
        <dbReference type="Proteomes" id="UP000193642"/>
    </source>
</evidence>
<feature type="domain" description="Large ribosomal subunit protein uL5 C-terminal" evidence="4">
    <location>
        <begin position="234"/>
        <end position="334"/>
    </location>
</feature>
<proteinExistence type="inferred from homology"/>
<dbReference type="OrthoDB" id="539541at2759"/>
<dbReference type="STRING" id="329046.A0A1Y2CZF0"/>
<protein>
    <submittedName>
        <fullName evidence="5">Ribosomal protein L5</fullName>
    </submittedName>
</protein>
<dbReference type="GO" id="GO:0006412">
    <property type="term" value="P:translation"/>
    <property type="evidence" value="ECO:0007669"/>
    <property type="project" value="InterPro"/>
</dbReference>
<evidence type="ECO:0000256" key="1">
    <source>
        <dbReference type="ARBA" id="ARBA00008553"/>
    </source>
</evidence>
<dbReference type="PANTHER" id="PTHR11994">
    <property type="entry name" value="60S RIBOSOMAL PROTEIN L11-RELATED"/>
    <property type="match status" value="1"/>
</dbReference>
<keyword evidence="2 5" id="KW-0689">Ribosomal protein</keyword>
<accession>A0A1Y2CZF0</accession>